<dbReference type="GO" id="GO:0006629">
    <property type="term" value="P:lipid metabolic process"/>
    <property type="evidence" value="ECO:0007669"/>
    <property type="project" value="InterPro"/>
</dbReference>
<accession>A0A024GCJ2</accession>
<feature type="transmembrane region" description="Helical" evidence="1">
    <location>
        <begin position="109"/>
        <end position="129"/>
    </location>
</feature>
<feature type="transmembrane region" description="Helical" evidence="1">
    <location>
        <begin position="70"/>
        <end position="97"/>
    </location>
</feature>
<keyword evidence="1" id="KW-1133">Transmembrane helix</keyword>
<dbReference type="OrthoDB" id="58570at2759"/>
<dbReference type="SUPFAM" id="SSF53474">
    <property type="entry name" value="alpha/beta-Hydrolases"/>
    <property type="match status" value="1"/>
</dbReference>
<feature type="transmembrane region" description="Helical" evidence="1">
    <location>
        <begin position="538"/>
        <end position="560"/>
    </location>
</feature>
<dbReference type="InterPro" id="IPR029058">
    <property type="entry name" value="AB_hydrolase_fold"/>
</dbReference>
<dbReference type="InParanoid" id="A0A024GCJ2"/>
<dbReference type="PANTHER" id="PTHR45856:SF11">
    <property type="entry name" value="FUNGAL LIPASE-LIKE DOMAIN-CONTAINING PROTEIN"/>
    <property type="match status" value="1"/>
</dbReference>
<dbReference type="InterPro" id="IPR051218">
    <property type="entry name" value="Sec_MonoDiacylglyc_Lipase"/>
</dbReference>
<organism evidence="3 4">
    <name type="scientific">Albugo candida</name>
    <dbReference type="NCBI Taxonomy" id="65357"/>
    <lineage>
        <taxon>Eukaryota</taxon>
        <taxon>Sar</taxon>
        <taxon>Stramenopiles</taxon>
        <taxon>Oomycota</taxon>
        <taxon>Peronosporomycetes</taxon>
        <taxon>Albuginales</taxon>
        <taxon>Albuginaceae</taxon>
        <taxon>Albugo</taxon>
    </lineage>
</organism>
<dbReference type="Proteomes" id="UP000053237">
    <property type="component" value="Unassembled WGS sequence"/>
</dbReference>
<evidence type="ECO:0000313" key="3">
    <source>
        <dbReference type="EMBL" id="CCI44579.1"/>
    </source>
</evidence>
<dbReference type="Pfam" id="PF01764">
    <property type="entry name" value="Lipase_3"/>
    <property type="match status" value="1"/>
</dbReference>
<keyword evidence="1" id="KW-0812">Transmembrane</keyword>
<dbReference type="InterPro" id="IPR002921">
    <property type="entry name" value="Fungal_lipase-type"/>
</dbReference>
<feature type="transmembrane region" description="Helical" evidence="1">
    <location>
        <begin position="487"/>
        <end position="517"/>
    </location>
</feature>
<name>A0A024GCJ2_9STRA</name>
<gene>
    <name evidence="3" type="ORF">BN9_053880</name>
</gene>
<evidence type="ECO:0000259" key="2">
    <source>
        <dbReference type="Pfam" id="PF01764"/>
    </source>
</evidence>
<feature type="transmembrane region" description="Helical" evidence="1">
    <location>
        <begin position="322"/>
        <end position="343"/>
    </location>
</feature>
<sequence length="869" mass="100207">MAAPILQGIDLFQETIENEAGSSLFHRLCQSTNEKNEKMSTVSGRRAELNQMTVIKSRWAYYRTLCQFRFGYLTFIVMLIILIFSVTLLMEIFFAIFLPSAQEDPHYMLRSTCLLASLPFLLIVLSYIFEEAIRFFRDAIDKTEGSLRNFRLALAVVIHFFRHRKEMPEDRMEVVSKSNQTRLSSDTTSNYANVHRCGSWLVRSGSKLSSLFTVSDPFDDKNKEYEDQVRNRLQAVFKEQRNDGSGIELKIHDEAPSSRWKRAVSTATTTHMFNRTMTFDGPPLDFTTLVIVDLICPLFFEITTGFHFVLAFLRTFSVVHAFLHYIQTGIFVLLFYLLLWSLCHCWSSRNRKMREYVSNYRRCRRAMKRVIENIEMEKRSEKLLLVVVGFRAWEFIATIFYSMVESSFFCFRRCKARTWRYLPFRFRLQGRNITSERKPLRNEIRQIPLLDANHTSTEQGGRKHIKKICAQINRCNIWKHLSFQERILFLVPITILSAIISCVSFFIGWGLMGLCLIMLSSIIQSHFPQIFGATFRTFIVCFVTISFIFFSATFIIGTFVGGGSFTVYPPKQMSTESPLTADAFAVPLDKPLSERSHVAKYPVCYLSFSSLDVIDFALMADGAYASNKISQHRTFSNRFNGTNLGDWEIISQNNQKGGHQVWVELFFRRINMTVIVVRGTASAVDALEDLHFWFGVCVMQAVNLFLPLLRQLPSRLVVSTLSMSIFDLFMPPPMYRDFIKHIQNVRIRVGDRLVLTGHSLGGAMAAMAGAKVKVPVISFSGPGLLYSRGRFGIREEDIRHHVVTIKPKNDIVPLIDELIGMVQEIDCHQDSVFACHSTYTHLCELYFACGDHRHRDWSQAIECQQYMSR</sequence>
<dbReference type="Gene3D" id="3.40.50.1820">
    <property type="entry name" value="alpha/beta hydrolase"/>
    <property type="match status" value="1"/>
</dbReference>
<protein>
    <recommendedName>
        <fullName evidence="2">Fungal lipase-type domain-containing protein</fullName>
    </recommendedName>
</protein>
<evidence type="ECO:0000256" key="1">
    <source>
        <dbReference type="SAM" id="Phobius"/>
    </source>
</evidence>
<feature type="domain" description="Fungal lipase-type" evidence="2">
    <location>
        <begin position="674"/>
        <end position="773"/>
    </location>
</feature>
<comment type="caution">
    <text evidence="3">The sequence shown here is derived from an EMBL/GenBank/DDBJ whole genome shotgun (WGS) entry which is preliminary data.</text>
</comment>
<keyword evidence="4" id="KW-1185">Reference proteome</keyword>
<proteinExistence type="predicted"/>
<keyword evidence="1" id="KW-0472">Membrane</keyword>
<feature type="transmembrane region" description="Helical" evidence="1">
    <location>
        <begin position="286"/>
        <end position="310"/>
    </location>
</feature>
<dbReference type="AlphaFoldDB" id="A0A024GCJ2"/>
<reference evidence="3 4" key="1">
    <citation type="submission" date="2012-05" db="EMBL/GenBank/DDBJ databases">
        <title>Recombination and specialization in a pathogen metapopulation.</title>
        <authorList>
            <person name="Gardiner A."/>
            <person name="Kemen E."/>
            <person name="Schultz-Larsen T."/>
            <person name="MacLean D."/>
            <person name="Van Oosterhout C."/>
            <person name="Jones J.D.G."/>
        </authorList>
    </citation>
    <scope>NUCLEOTIDE SEQUENCE [LARGE SCALE GENOMIC DNA]</scope>
    <source>
        <strain evidence="3 4">Ac Nc2</strain>
    </source>
</reference>
<feature type="transmembrane region" description="Helical" evidence="1">
    <location>
        <begin position="383"/>
        <end position="403"/>
    </location>
</feature>
<dbReference type="STRING" id="65357.A0A024GCJ2"/>
<evidence type="ECO:0000313" key="4">
    <source>
        <dbReference type="Proteomes" id="UP000053237"/>
    </source>
</evidence>
<dbReference type="PANTHER" id="PTHR45856">
    <property type="entry name" value="ALPHA/BETA-HYDROLASES SUPERFAMILY PROTEIN"/>
    <property type="match status" value="1"/>
</dbReference>
<dbReference type="EMBL" id="CAIX01000074">
    <property type="protein sequence ID" value="CCI44579.1"/>
    <property type="molecule type" value="Genomic_DNA"/>
</dbReference>